<accession>A0A1Z1MJY9</accession>
<keyword evidence="2" id="KW-0934">Plastid</keyword>
<evidence type="ECO:0000313" key="2">
    <source>
        <dbReference type="EMBL" id="ARW66363.1"/>
    </source>
</evidence>
<organism evidence="2">
    <name type="scientific">Thuretia quercifolia</name>
    <dbReference type="NCBI Taxonomy" id="189650"/>
    <lineage>
        <taxon>Eukaryota</taxon>
        <taxon>Rhodophyta</taxon>
        <taxon>Florideophyceae</taxon>
        <taxon>Rhodymeniophycidae</taxon>
        <taxon>Ceramiales</taxon>
        <taxon>Dasyaceae</taxon>
        <taxon>Thuretia</taxon>
    </lineage>
</organism>
<keyword evidence="1" id="KW-1133">Transmembrane helix</keyword>
<feature type="transmembrane region" description="Helical" evidence="1">
    <location>
        <begin position="7"/>
        <end position="28"/>
    </location>
</feature>
<dbReference type="AlphaFoldDB" id="A0A1Z1MJY9"/>
<keyword evidence="1" id="KW-0812">Transmembrane</keyword>
<dbReference type="RefSeq" id="YP_009397177.1">
    <property type="nucleotide sequence ID" value="NC_035286.1"/>
</dbReference>
<dbReference type="GeneID" id="33359496"/>
<gene>
    <name evidence="2" type="primary">orf37</name>
</gene>
<dbReference type="EMBL" id="MF101442">
    <property type="protein sequence ID" value="ARW66363.1"/>
    <property type="molecule type" value="Genomic_DNA"/>
</dbReference>
<name>A0A1Z1MJY9_9FLOR</name>
<proteinExistence type="predicted"/>
<keyword evidence="2" id="KW-0150">Chloroplast</keyword>
<reference evidence="2" key="1">
    <citation type="journal article" date="2017" name="J. Phycol.">
        <title>Analysis of chloroplast genomes and a supermatrix inform reclassification of the Rhodomelaceae (Rhodophyta).</title>
        <authorList>
            <person name="Diaz-Tapia P."/>
            <person name="Maggs C.A."/>
            <person name="West J.A."/>
            <person name="Verbruggen H."/>
        </authorList>
    </citation>
    <scope>NUCLEOTIDE SEQUENCE</scope>
    <source>
        <strain evidence="2">PD1024</strain>
    </source>
</reference>
<keyword evidence="1" id="KW-0472">Membrane</keyword>
<sequence>MFLLNECIIIVKSFIKVFLYLLSSFIFYKSKSFLFSH</sequence>
<evidence type="ECO:0000256" key="1">
    <source>
        <dbReference type="SAM" id="Phobius"/>
    </source>
</evidence>
<protein>
    <submittedName>
        <fullName evidence="2">Uncharacterized protein</fullName>
    </submittedName>
</protein>
<geneLocation type="chloroplast" evidence="2"/>